<dbReference type="PIRSF" id="PIRSF032131">
    <property type="entry name" value="UCP032131"/>
    <property type="match status" value="1"/>
</dbReference>
<accession>A0A3B0SFU3</accession>
<protein>
    <recommendedName>
        <fullName evidence="3">DUF1178 family protein</fullName>
    </recommendedName>
</protein>
<evidence type="ECO:0000256" key="1">
    <source>
        <dbReference type="SAM" id="MobiDB-lite"/>
    </source>
</evidence>
<dbReference type="AlphaFoldDB" id="A0A3B0SFU3"/>
<dbReference type="EMBL" id="UOEG01000268">
    <property type="protein sequence ID" value="VAW04158.1"/>
    <property type="molecule type" value="Genomic_DNA"/>
</dbReference>
<proteinExistence type="predicted"/>
<dbReference type="InterPro" id="IPR009562">
    <property type="entry name" value="DUF1178"/>
</dbReference>
<evidence type="ECO:0008006" key="3">
    <source>
        <dbReference type="Google" id="ProtNLM"/>
    </source>
</evidence>
<organism evidence="2">
    <name type="scientific">hydrothermal vent metagenome</name>
    <dbReference type="NCBI Taxonomy" id="652676"/>
    <lineage>
        <taxon>unclassified sequences</taxon>
        <taxon>metagenomes</taxon>
        <taxon>ecological metagenomes</taxon>
    </lineage>
</organism>
<reference evidence="2" key="1">
    <citation type="submission" date="2018-06" db="EMBL/GenBank/DDBJ databases">
        <authorList>
            <person name="Zhirakovskaya E."/>
        </authorList>
    </citation>
    <scope>NUCLEOTIDE SEQUENCE</scope>
</reference>
<name>A0A3B0SFU3_9ZZZZ</name>
<feature type="compositionally biased region" description="Basic and acidic residues" evidence="1">
    <location>
        <begin position="57"/>
        <end position="66"/>
    </location>
</feature>
<dbReference type="Pfam" id="PF06676">
    <property type="entry name" value="DUF1178"/>
    <property type="match status" value="1"/>
</dbReference>
<gene>
    <name evidence="2" type="ORF">MNBD_ALPHA07-764</name>
</gene>
<feature type="region of interest" description="Disordered" evidence="1">
    <location>
        <begin position="56"/>
        <end position="77"/>
    </location>
</feature>
<sequence length="151" mass="16496">MGMTMIQFTIKCADDHRFDSWFQSAEAFDKLLARGLVNCAICGSAKVEKAMMAPRIGDGKSVDKPQKAQKNTSLTAPANPAEKALAELKAQVEKNSEYVGMNFAREARDMHDGSAPERAIYGEARPEEARKLIEDGVPVAPLPFVPARKSN</sequence>
<evidence type="ECO:0000313" key="2">
    <source>
        <dbReference type="EMBL" id="VAW04158.1"/>
    </source>
</evidence>